<protein>
    <recommendedName>
        <fullName evidence="2">Amidohydrolase-related domain-containing protein</fullName>
    </recommendedName>
</protein>
<dbReference type="OrthoDB" id="9787654at2"/>
<keyword evidence="1" id="KW-0732">Signal</keyword>
<dbReference type="AlphaFoldDB" id="A0A2U8VR66"/>
<sequence>MNRRTFCRDLLAGSLALALPGLGRAAEATASRIAPGLAQGTAAVDTHAHVFTRALTLAGERRYAPDYDASTADYLTMLDRNGMARGVLIQPSFLGTDNGYMVSALRQAPERLRGIAVLSPEVDAGTMRDLAEAGVVGLRLNLIGRPDPDFGTPVWQSHLARVKDLGWQIEVQAEARRLGGLLPPLIAAGIPVVVDHFGRIDPALGIADPGFAQLLGFGAGSGVWVKLSGAYRIGSGEAGRETARAAAERLRASFGAGRLLWGSDWPHTQFETQASPAEALRDLEAWIPDAAERRIVLGDTPAKLFRFDR</sequence>
<dbReference type="InterPro" id="IPR032466">
    <property type="entry name" value="Metal_Hydrolase"/>
</dbReference>
<reference evidence="3 4" key="1">
    <citation type="submission" date="2018-05" db="EMBL/GenBank/DDBJ databases">
        <title>Complete Genome Sequence of Methylobacterium sp. 17Sr1-43.</title>
        <authorList>
            <person name="Srinivasan S."/>
        </authorList>
    </citation>
    <scope>NUCLEOTIDE SEQUENCE [LARGE SCALE GENOMIC DNA]</scope>
    <source>
        <strain evidence="3 4">17Sr1-43</strain>
    </source>
</reference>
<organism evidence="3 4">
    <name type="scientific">Methylobacterium radiodurans</name>
    <dbReference type="NCBI Taxonomy" id="2202828"/>
    <lineage>
        <taxon>Bacteria</taxon>
        <taxon>Pseudomonadati</taxon>
        <taxon>Pseudomonadota</taxon>
        <taxon>Alphaproteobacteria</taxon>
        <taxon>Hyphomicrobiales</taxon>
        <taxon>Methylobacteriaceae</taxon>
        <taxon>Methylobacterium</taxon>
    </lineage>
</organism>
<feature type="domain" description="Amidohydrolase-related" evidence="2">
    <location>
        <begin position="44"/>
        <end position="307"/>
    </location>
</feature>
<dbReference type="RefSeq" id="WP_109951299.1">
    <property type="nucleotide sequence ID" value="NZ_CP029551.1"/>
</dbReference>
<feature type="chain" id="PRO_5016048964" description="Amidohydrolase-related domain-containing protein" evidence="1">
    <location>
        <begin position="26"/>
        <end position="309"/>
    </location>
</feature>
<dbReference type="Gene3D" id="3.20.20.140">
    <property type="entry name" value="Metal-dependent hydrolases"/>
    <property type="match status" value="1"/>
</dbReference>
<evidence type="ECO:0000259" key="2">
    <source>
        <dbReference type="Pfam" id="PF04909"/>
    </source>
</evidence>
<dbReference type="InterPro" id="IPR006680">
    <property type="entry name" value="Amidohydro-rel"/>
</dbReference>
<feature type="signal peptide" evidence="1">
    <location>
        <begin position="1"/>
        <end position="25"/>
    </location>
</feature>
<evidence type="ECO:0000313" key="3">
    <source>
        <dbReference type="EMBL" id="AWN36194.1"/>
    </source>
</evidence>
<dbReference type="GO" id="GO:0016787">
    <property type="term" value="F:hydrolase activity"/>
    <property type="evidence" value="ECO:0007669"/>
    <property type="project" value="InterPro"/>
</dbReference>
<dbReference type="PANTHER" id="PTHR35563:SF2">
    <property type="entry name" value="BARREL METAL-DEPENDENT HYDROLASE, PUTATIVE (AFU_ORTHOLOGUE AFUA_1G16240)-RELATED"/>
    <property type="match status" value="1"/>
</dbReference>
<dbReference type="KEGG" id="meti:DK427_11015"/>
<dbReference type="EMBL" id="CP029551">
    <property type="protein sequence ID" value="AWN36194.1"/>
    <property type="molecule type" value="Genomic_DNA"/>
</dbReference>
<gene>
    <name evidence="3" type="ORF">DK427_11015</name>
</gene>
<dbReference type="Pfam" id="PF04909">
    <property type="entry name" value="Amidohydro_2"/>
    <property type="match status" value="1"/>
</dbReference>
<evidence type="ECO:0000256" key="1">
    <source>
        <dbReference type="SAM" id="SignalP"/>
    </source>
</evidence>
<evidence type="ECO:0000313" key="4">
    <source>
        <dbReference type="Proteomes" id="UP000246058"/>
    </source>
</evidence>
<keyword evidence="4" id="KW-1185">Reference proteome</keyword>
<dbReference type="PANTHER" id="PTHR35563">
    <property type="entry name" value="BARREL METAL-DEPENDENT HYDROLASE, PUTATIVE (AFU_ORTHOLOGUE AFUA_1G16240)-RELATED"/>
    <property type="match status" value="1"/>
</dbReference>
<dbReference type="Proteomes" id="UP000246058">
    <property type="component" value="Chromosome"/>
</dbReference>
<proteinExistence type="predicted"/>
<name>A0A2U8VR66_9HYPH</name>
<dbReference type="InterPro" id="IPR052358">
    <property type="entry name" value="Aro_Compnd_Degr_Hydrolases"/>
</dbReference>
<accession>A0A2U8VR66</accession>
<dbReference type="SUPFAM" id="SSF51556">
    <property type="entry name" value="Metallo-dependent hydrolases"/>
    <property type="match status" value="1"/>
</dbReference>